<dbReference type="Proteomes" id="UP000059680">
    <property type="component" value="Chromosome 1"/>
</dbReference>
<reference evidence="2 3" key="3">
    <citation type="journal article" date="2013" name="Rice">
        <title>Improvement of the Oryza sativa Nipponbare reference genome using next generation sequence and optical map data.</title>
        <authorList>
            <person name="Kawahara Y."/>
            <person name="de la Bastide M."/>
            <person name="Hamilton J.P."/>
            <person name="Kanamori H."/>
            <person name="McCombie W.R."/>
            <person name="Ouyang S."/>
            <person name="Schwartz D.C."/>
            <person name="Tanaka T."/>
            <person name="Wu J."/>
            <person name="Zhou S."/>
            <person name="Childs K.L."/>
            <person name="Davidson R.M."/>
            <person name="Lin H."/>
            <person name="Quesada-Ocampo L."/>
            <person name="Vaillancourt B."/>
            <person name="Sakai H."/>
            <person name="Lee S.S."/>
            <person name="Kim J."/>
            <person name="Numa H."/>
            <person name="Itoh T."/>
            <person name="Buell C.R."/>
            <person name="Matsumoto T."/>
        </authorList>
    </citation>
    <scope>NUCLEOTIDE SEQUENCE [LARGE SCALE GENOMIC DNA]</scope>
    <source>
        <strain evidence="3">cv. Nipponbare</strain>
    </source>
</reference>
<organism evidence="2 3">
    <name type="scientific">Oryza sativa subsp. japonica</name>
    <name type="common">Rice</name>
    <dbReference type="NCBI Taxonomy" id="39947"/>
    <lineage>
        <taxon>Eukaryota</taxon>
        <taxon>Viridiplantae</taxon>
        <taxon>Streptophyta</taxon>
        <taxon>Embryophyta</taxon>
        <taxon>Tracheophyta</taxon>
        <taxon>Spermatophyta</taxon>
        <taxon>Magnoliopsida</taxon>
        <taxon>Liliopsida</taxon>
        <taxon>Poales</taxon>
        <taxon>Poaceae</taxon>
        <taxon>BOP clade</taxon>
        <taxon>Oryzoideae</taxon>
        <taxon>Oryzeae</taxon>
        <taxon>Oryzinae</taxon>
        <taxon>Oryza</taxon>
        <taxon>Oryza sativa</taxon>
    </lineage>
</organism>
<feature type="region of interest" description="Disordered" evidence="1">
    <location>
        <begin position="88"/>
        <end position="107"/>
    </location>
</feature>
<gene>
    <name evidence="2" type="ordered locus">Os01g0289741</name>
    <name evidence="2" type="ORF">OSNPB_010289741</name>
</gene>
<proteinExistence type="predicted"/>
<keyword evidence="3" id="KW-1185">Reference proteome</keyword>
<protein>
    <submittedName>
        <fullName evidence="2">Os01g0289741 protein</fullName>
    </submittedName>
</protein>
<evidence type="ECO:0000313" key="2">
    <source>
        <dbReference type="EMBL" id="BAS71648.1"/>
    </source>
</evidence>
<accession>A0A0P0V1V0</accession>
<dbReference type="AlphaFoldDB" id="A0A0P0V1V0"/>
<evidence type="ECO:0000313" key="3">
    <source>
        <dbReference type="Proteomes" id="UP000059680"/>
    </source>
</evidence>
<dbReference type="InParanoid" id="A0A0P0V1V0"/>
<evidence type="ECO:0000256" key="1">
    <source>
        <dbReference type="SAM" id="MobiDB-lite"/>
    </source>
</evidence>
<dbReference type="EMBL" id="AP014957">
    <property type="protein sequence ID" value="BAS71648.1"/>
    <property type="molecule type" value="Genomic_DNA"/>
</dbReference>
<sequence>MLGGTSGGWGRKVVVWEWSLSLQKIGEAASSADQRVSALLDLVVTSRITEAAIQHGLGASGFGFRGLRARRKKTGSWVGKKSSLKGVSGRFRGVKPSKGGQGQGRAERRFETWRVNAIGYGCG</sequence>
<dbReference type="PaxDb" id="39947-A0A0P0V1V0"/>
<reference evidence="3" key="1">
    <citation type="journal article" date="2005" name="Nature">
        <title>The map-based sequence of the rice genome.</title>
        <authorList>
            <consortium name="International rice genome sequencing project (IRGSP)"/>
            <person name="Matsumoto T."/>
            <person name="Wu J."/>
            <person name="Kanamori H."/>
            <person name="Katayose Y."/>
            <person name="Fujisawa M."/>
            <person name="Namiki N."/>
            <person name="Mizuno H."/>
            <person name="Yamamoto K."/>
            <person name="Antonio B.A."/>
            <person name="Baba T."/>
            <person name="Sakata K."/>
            <person name="Nagamura Y."/>
            <person name="Aoki H."/>
            <person name="Arikawa K."/>
            <person name="Arita K."/>
            <person name="Bito T."/>
            <person name="Chiden Y."/>
            <person name="Fujitsuka N."/>
            <person name="Fukunaka R."/>
            <person name="Hamada M."/>
            <person name="Harada C."/>
            <person name="Hayashi A."/>
            <person name="Hijishita S."/>
            <person name="Honda M."/>
            <person name="Hosokawa S."/>
            <person name="Ichikawa Y."/>
            <person name="Idonuma A."/>
            <person name="Iijima M."/>
            <person name="Ikeda M."/>
            <person name="Ikeno M."/>
            <person name="Ito K."/>
            <person name="Ito S."/>
            <person name="Ito T."/>
            <person name="Ito Y."/>
            <person name="Ito Y."/>
            <person name="Iwabuchi A."/>
            <person name="Kamiya K."/>
            <person name="Karasawa W."/>
            <person name="Kurita K."/>
            <person name="Katagiri S."/>
            <person name="Kikuta A."/>
            <person name="Kobayashi H."/>
            <person name="Kobayashi N."/>
            <person name="Machita K."/>
            <person name="Maehara T."/>
            <person name="Masukawa M."/>
            <person name="Mizubayashi T."/>
            <person name="Mukai Y."/>
            <person name="Nagasaki H."/>
            <person name="Nagata Y."/>
            <person name="Naito S."/>
            <person name="Nakashima M."/>
            <person name="Nakama Y."/>
            <person name="Nakamichi Y."/>
            <person name="Nakamura M."/>
            <person name="Meguro A."/>
            <person name="Negishi M."/>
            <person name="Ohta I."/>
            <person name="Ohta T."/>
            <person name="Okamoto M."/>
            <person name="Ono N."/>
            <person name="Saji S."/>
            <person name="Sakaguchi M."/>
            <person name="Sakai K."/>
            <person name="Shibata M."/>
            <person name="Shimokawa T."/>
            <person name="Song J."/>
            <person name="Takazaki Y."/>
            <person name="Terasawa K."/>
            <person name="Tsugane M."/>
            <person name="Tsuji K."/>
            <person name="Ueda S."/>
            <person name="Waki K."/>
            <person name="Yamagata H."/>
            <person name="Yamamoto M."/>
            <person name="Yamamoto S."/>
            <person name="Yamane H."/>
            <person name="Yoshiki S."/>
            <person name="Yoshihara R."/>
            <person name="Yukawa K."/>
            <person name="Zhong H."/>
            <person name="Yano M."/>
            <person name="Yuan Q."/>
            <person name="Ouyang S."/>
            <person name="Liu J."/>
            <person name="Jones K.M."/>
            <person name="Gansberger K."/>
            <person name="Moffat K."/>
            <person name="Hill J."/>
            <person name="Bera J."/>
            <person name="Fadrosh D."/>
            <person name="Jin S."/>
            <person name="Johri S."/>
            <person name="Kim M."/>
            <person name="Overton L."/>
            <person name="Reardon M."/>
            <person name="Tsitrin T."/>
            <person name="Vuong H."/>
            <person name="Weaver B."/>
            <person name="Ciecko A."/>
            <person name="Tallon L."/>
            <person name="Jackson J."/>
            <person name="Pai G."/>
            <person name="Aken S.V."/>
            <person name="Utterback T."/>
            <person name="Reidmuller S."/>
            <person name="Feldblyum T."/>
            <person name="Hsiao J."/>
            <person name="Zismann V."/>
            <person name="Iobst S."/>
            <person name="de Vazeille A.R."/>
            <person name="Buell C.R."/>
            <person name="Ying K."/>
            <person name="Li Y."/>
            <person name="Lu T."/>
            <person name="Huang Y."/>
            <person name="Zhao Q."/>
            <person name="Feng Q."/>
            <person name="Zhang L."/>
            <person name="Zhu J."/>
            <person name="Weng Q."/>
            <person name="Mu J."/>
            <person name="Lu Y."/>
            <person name="Fan D."/>
            <person name="Liu Y."/>
            <person name="Guan J."/>
            <person name="Zhang Y."/>
            <person name="Yu S."/>
            <person name="Liu X."/>
            <person name="Zhang Y."/>
            <person name="Hong G."/>
            <person name="Han B."/>
            <person name="Choisne N."/>
            <person name="Demange N."/>
            <person name="Orjeda G."/>
            <person name="Samain S."/>
            <person name="Cattolico L."/>
            <person name="Pelletier E."/>
            <person name="Couloux A."/>
            <person name="Segurens B."/>
            <person name="Wincker P."/>
            <person name="D'Hont A."/>
            <person name="Scarpelli C."/>
            <person name="Weissenbach J."/>
            <person name="Salanoubat M."/>
            <person name="Quetier F."/>
            <person name="Yu Y."/>
            <person name="Kim H.R."/>
            <person name="Rambo T."/>
            <person name="Currie J."/>
            <person name="Collura K."/>
            <person name="Luo M."/>
            <person name="Yang T."/>
            <person name="Ammiraju J.S.S."/>
            <person name="Engler F."/>
            <person name="Soderlund C."/>
            <person name="Wing R.A."/>
            <person name="Palmer L.E."/>
            <person name="de la Bastide M."/>
            <person name="Spiegel L."/>
            <person name="Nascimento L."/>
            <person name="Zutavern T."/>
            <person name="O'Shaughnessy A."/>
            <person name="Dike S."/>
            <person name="Dedhia N."/>
            <person name="Preston R."/>
            <person name="Balija V."/>
            <person name="McCombie W.R."/>
            <person name="Chow T."/>
            <person name="Chen H."/>
            <person name="Chung M."/>
            <person name="Chen C."/>
            <person name="Shaw J."/>
            <person name="Wu H."/>
            <person name="Hsiao K."/>
            <person name="Chao Y."/>
            <person name="Chu M."/>
            <person name="Cheng C."/>
            <person name="Hour A."/>
            <person name="Lee P."/>
            <person name="Lin S."/>
            <person name="Lin Y."/>
            <person name="Liou J."/>
            <person name="Liu S."/>
            <person name="Hsing Y."/>
            <person name="Raghuvanshi S."/>
            <person name="Mohanty A."/>
            <person name="Bharti A.K."/>
            <person name="Gaur A."/>
            <person name="Gupta V."/>
            <person name="Kumar D."/>
            <person name="Ravi V."/>
            <person name="Vij S."/>
            <person name="Kapur A."/>
            <person name="Khurana P."/>
            <person name="Khurana P."/>
            <person name="Khurana J.P."/>
            <person name="Tyagi A.K."/>
            <person name="Gaikwad K."/>
            <person name="Singh A."/>
            <person name="Dalal V."/>
            <person name="Srivastava S."/>
            <person name="Dixit A."/>
            <person name="Pal A.K."/>
            <person name="Ghazi I.A."/>
            <person name="Yadav M."/>
            <person name="Pandit A."/>
            <person name="Bhargava A."/>
            <person name="Sureshbabu K."/>
            <person name="Batra K."/>
            <person name="Sharma T.R."/>
            <person name="Mohapatra T."/>
            <person name="Singh N.K."/>
            <person name="Messing J."/>
            <person name="Nelson A.B."/>
            <person name="Fuks G."/>
            <person name="Kavchok S."/>
            <person name="Keizer G."/>
            <person name="Linton E."/>
            <person name="Llaca V."/>
            <person name="Song R."/>
            <person name="Tanyolac B."/>
            <person name="Young S."/>
            <person name="Ho-Il K."/>
            <person name="Hahn J.H."/>
            <person name="Sangsakoo G."/>
            <person name="Vanavichit A."/>
            <person name="de Mattos Luiz.A.T."/>
            <person name="Zimmer P.D."/>
            <person name="Malone G."/>
            <person name="Dellagostin O."/>
            <person name="de Oliveira A.C."/>
            <person name="Bevan M."/>
            <person name="Bancroft I."/>
            <person name="Minx P."/>
            <person name="Cordum H."/>
            <person name="Wilson R."/>
            <person name="Cheng Z."/>
            <person name="Jin W."/>
            <person name="Jiang J."/>
            <person name="Leong S.A."/>
            <person name="Iwama H."/>
            <person name="Gojobori T."/>
            <person name="Itoh T."/>
            <person name="Niimura Y."/>
            <person name="Fujii Y."/>
            <person name="Habara T."/>
            <person name="Sakai H."/>
            <person name="Sato Y."/>
            <person name="Wilson G."/>
            <person name="Kumar K."/>
            <person name="McCouch S."/>
            <person name="Juretic N."/>
            <person name="Hoen D."/>
            <person name="Wright S."/>
            <person name="Bruskiewich R."/>
            <person name="Bureau T."/>
            <person name="Miyao A."/>
            <person name="Hirochika H."/>
            <person name="Nishikawa T."/>
            <person name="Kadowaki K."/>
            <person name="Sugiura M."/>
            <person name="Burr B."/>
            <person name="Sasaki T."/>
        </authorList>
    </citation>
    <scope>NUCLEOTIDE SEQUENCE [LARGE SCALE GENOMIC DNA]</scope>
    <source>
        <strain evidence="3">cv. Nipponbare</strain>
    </source>
</reference>
<name>A0A0P0V1V0_ORYSJ</name>
<reference evidence="2 3" key="2">
    <citation type="journal article" date="2013" name="Plant Cell Physiol.">
        <title>Rice Annotation Project Database (RAP-DB): an integrative and interactive database for rice genomics.</title>
        <authorList>
            <person name="Sakai H."/>
            <person name="Lee S.S."/>
            <person name="Tanaka T."/>
            <person name="Numa H."/>
            <person name="Kim J."/>
            <person name="Kawahara Y."/>
            <person name="Wakimoto H."/>
            <person name="Yang C.C."/>
            <person name="Iwamoto M."/>
            <person name="Abe T."/>
            <person name="Yamada Y."/>
            <person name="Muto A."/>
            <person name="Inokuchi H."/>
            <person name="Ikemura T."/>
            <person name="Matsumoto T."/>
            <person name="Sasaki T."/>
            <person name="Itoh T."/>
        </authorList>
    </citation>
    <scope>NUCLEOTIDE SEQUENCE [LARGE SCALE GENOMIC DNA]</scope>
    <source>
        <strain evidence="3">cv. Nipponbare</strain>
    </source>
</reference>